<dbReference type="Gene3D" id="3.90.1170.50">
    <property type="entry name" value="Aldehyde oxidase/xanthine dehydrogenase, a/b hammerhead"/>
    <property type="match status" value="1"/>
</dbReference>
<dbReference type="PROSITE" id="PS51318">
    <property type="entry name" value="TAT"/>
    <property type="match status" value="1"/>
</dbReference>
<dbReference type="InterPro" id="IPR008274">
    <property type="entry name" value="AldOxase/xan_DH_MoCoBD1"/>
</dbReference>
<reference evidence="3 4" key="1">
    <citation type="submission" date="2018-08" db="EMBL/GenBank/DDBJ databases">
        <title>Genomic Encyclopedia of Archaeal and Bacterial Type Strains, Phase II (KMG-II): from individual species to whole genera.</title>
        <authorList>
            <person name="Goeker M."/>
        </authorList>
    </citation>
    <scope>NUCLEOTIDE SEQUENCE [LARGE SCALE GENOMIC DNA]</scope>
    <source>
        <strain evidence="3 4">DSM 5002</strain>
    </source>
</reference>
<feature type="region of interest" description="Disordered" evidence="1">
    <location>
        <begin position="725"/>
        <end position="745"/>
    </location>
</feature>
<dbReference type="InterPro" id="IPR000674">
    <property type="entry name" value="Ald_Oxase/Xan_DH_a/b"/>
</dbReference>
<gene>
    <name evidence="3" type="ORF">BXY53_1173</name>
</gene>
<dbReference type="PANTHER" id="PTHR47495">
    <property type="entry name" value="ALDEHYDE DEHYDROGENASE"/>
    <property type="match status" value="1"/>
</dbReference>
<evidence type="ECO:0000313" key="4">
    <source>
        <dbReference type="Proteomes" id="UP000266273"/>
    </source>
</evidence>
<dbReference type="Gene3D" id="3.30.365.10">
    <property type="entry name" value="Aldehyde oxidase/xanthine dehydrogenase, molybdopterin binding domain"/>
    <property type="match status" value="4"/>
</dbReference>
<accession>A0A397Q977</accession>
<dbReference type="InterPro" id="IPR006311">
    <property type="entry name" value="TAT_signal"/>
</dbReference>
<dbReference type="AlphaFoldDB" id="A0A397Q977"/>
<dbReference type="InterPro" id="IPR037165">
    <property type="entry name" value="AldOxase/xan_DH_Mopterin-bd_sf"/>
</dbReference>
<dbReference type="EMBL" id="QXDF01000001">
    <property type="protein sequence ID" value="RIA56077.1"/>
    <property type="molecule type" value="Genomic_DNA"/>
</dbReference>
<dbReference type="GO" id="GO:0016491">
    <property type="term" value="F:oxidoreductase activity"/>
    <property type="evidence" value="ECO:0007669"/>
    <property type="project" value="InterPro"/>
</dbReference>
<dbReference type="SUPFAM" id="SSF56003">
    <property type="entry name" value="Molybdenum cofactor-binding domain"/>
    <property type="match status" value="2"/>
</dbReference>
<sequence length="780" mass="84106">MFMTEFGYGAETPRRPGTSHLFNVSRRGFMVGAGAGAFVMGLAMKGGPAMADATAGGLENVRGGDATPSLFISIESDGTVKLTCHRSEMGQQVWTSIGQILADELEADWDRVEIVQAIGHPKYGSQNTDGSRSVRRNLYRLRVAGAAMRTMLERAAAKRWGVHPGECRGVQNVVKGPDGREASYAELAEAAAAQPVPGEGDIRLKARDEWRYIGKPVPSLTVPKIVKGEGTFGMDVQLPDMLVAVIARPPQVFGKVKSHDAAKAMEVPGVVQTVDLPALEQPAAFKPLGGVAVVAKDTWAAMQGAQALEIEWDAGPNADYDSEAFEKALMETAQQKGEVRRTRGDVYAALDAADKRVTADYYMPHLSQSPMEPPAATARWTGDKVECWACVQAPQTARSEVAKATGLPEDNVTINVTWLGGAFGRKSKPDFVVEAALIARKVGQPVKVTWTREDDIKHGYFHSVSAQHMEGGLDSDGRCTAFLHRTVFPPIPSTFQAGLETPSWGELRLGATDNPFAVPNLQLETGDAPAKVRIGWLRSVANVYHAFAIQSFADELAHAAGRDPKDYLLELIGQPRYVDPREEGAQYDNYGDPMDEYPIDTGRLANVIEIAAEMSGWGRSLPDGRGLGIAAHRSFLTYAATVVEVEVDDEGRLRIPKVWSVLDAGTVVNTRHTAAQIEGGTLYGLSNALYGEITAKNGVIQQGNFPGWRIMRIDEAPREMETHIVESDAPPGGVGEPPTPPAAPALTNAVFAATGTRIRRLPVFTPESGDRLPKRAGRQS</sequence>
<evidence type="ECO:0000313" key="3">
    <source>
        <dbReference type="EMBL" id="RIA56077.1"/>
    </source>
</evidence>
<evidence type="ECO:0000259" key="2">
    <source>
        <dbReference type="SMART" id="SM01008"/>
    </source>
</evidence>
<dbReference type="PIRSF" id="PIRSF036389">
    <property type="entry name" value="IOR_B"/>
    <property type="match status" value="1"/>
</dbReference>
<dbReference type="PANTHER" id="PTHR47495:SF3">
    <property type="entry name" value="BLR6219 PROTEIN"/>
    <property type="match status" value="1"/>
</dbReference>
<keyword evidence="4" id="KW-1185">Reference proteome</keyword>
<organism evidence="3 4">
    <name type="scientific">Dichotomicrobium thermohalophilum</name>
    <dbReference type="NCBI Taxonomy" id="933063"/>
    <lineage>
        <taxon>Bacteria</taxon>
        <taxon>Pseudomonadati</taxon>
        <taxon>Pseudomonadota</taxon>
        <taxon>Alphaproteobacteria</taxon>
        <taxon>Hyphomicrobiales</taxon>
        <taxon>Hyphomicrobiaceae</taxon>
        <taxon>Dichotomicrobium</taxon>
    </lineage>
</organism>
<dbReference type="Pfam" id="PF20256">
    <property type="entry name" value="MoCoBD_2"/>
    <property type="match status" value="2"/>
</dbReference>
<dbReference type="Pfam" id="PF02738">
    <property type="entry name" value="MoCoBD_1"/>
    <property type="match status" value="1"/>
</dbReference>
<feature type="domain" description="Aldehyde oxidase/xanthine dehydrogenase a/b hammerhead" evidence="2">
    <location>
        <begin position="227"/>
        <end position="316"/>
    </location>
</feature>
<dbReference type="Proteomes" id="UP000266273">
    <property type="component" value="Unassembled WGS sequence"/>
</dbReference>
<dbReference type="InterPro" id="IPR012368">
    <property type="entry name" value="OxRdtase_Mopterin-bd_su_IorB"/>
</dbReference>
<comment type="caution">
    <text evidence="3">The sequence shown here is derived from an EMBL/GenBank/DDBJ whole genome shotgun (WGS) entry which is preliminary data.</text>
</comment>
<evidence type="ECO:0000256" key="1">
    <source>
        <dbReference type="SAM" id="MobiDB-lite"/>
    </source>
</evidence>
<name>A0A397Q977_9HYPH</name>
<dbReference type="SMART" id="SM01008">
    <property type="entry name" value="Ald_Xan_dh_C"/>
    <property type="match status" value="1"/>
</dbReference>
<protein>
    <submittedName>
        <fullName evidence="3">Isoquinoline 1-oxidoreductase beta subunit</fullName>
    </submittedName>
</protein>
<dbReference type="InterPro" id="IPR046867">
    <property type="entry name" value="AldOxase/xan_DH_MoCoBD2"/>
</dbReference>
<dbReference type="RefSeq" id="WP_245410371.1">
    <property type="nucleotide sequence ID" value="NZ_QXDF01000001.1"/>
</dbReference>
<proteinExistence type="predicted"/>
<dbReference type="InterPro" id="IPR052516">
    <property type="entry name" value="N-heterocyclic_Hydroxylase"/>
</dbReference>